<organism evidence="3 4">
    <name type="scientific">Coleophoma cylindrospora</name>
    <dbReference type="NCBI Taxonomy" id="1849047"/>
    <lineage>
        <taxon>Eukaryota</taxon>
        <taxon>Fungi</taxon>
        <taxon>Dikarya</taxon>
        <taxon>Ascomycota</taxon>
        <taxon>Pezizomycotina</taxon>
        <taxon>Leotiomycetes</taxon>
        <taxon>Helotiales</taxon>
        <taxon>Dermateaceae</taxon>
        <taxon>Coleophoma</taxon>
    </lineage>
</organism>
<feature type="transmembrane region" description="Helical" evidence="1">
    <location>
        <begin position="277"/>
        <end position="299"/>
    </location>
</feature>
<comment type="caution">
    <text evidence="3">The sequence shown here is derived from an EMBL/GenBank/DDBJ whole genome shotgun (WGS) entry which is preliminary data.</text>
</comment>
<dbReference type="AlphaFoldDB" id="A0A3D8RLT4"/>
<dbReference type="OrthoDB" id="1461976at2759"/>
<dbReference type="Pfam" id="PF00487">
    <property type="entry name" value="FA_desaturase"/>
    <property type="match status" value="1"/>
</dbReference>
<proteinExistence type="predicted"/>
<dbReference type="EMBL" id="PDLM01000006">
    <property type="protein sequence ID" value="RDW74854.1"/>
    <property type="molecule type" value="Genomic_DNA"/>
</dbReference>
<evidence type="ECO:0000313" key="3">
    <source>
        <dbReference type="EMBL" id="RDW74854.1"/>
    </source>
</evidence>
<gene>
    <name evidence="3" type="ORF">BP6252_05996</name>
</gene>
<keyword evidence="1" id="KW-0472">Membrane</keyword>
<dbReference type="CDD" id="cd03507">
    <property type="entry name" value="Delta12-FADS-like"/>
    <property type="match status" value="1"/>
</dbReference>
<feature type="transmembrane region" description="Helical" evidence="1">
    <location>
        <begin position="70"/>
        <end position="89"/>
    </location>
</feature>
<evidence type="ECO:0000259" key="2">
    <source>
        <dbReference type="Pfam" id="PF00487"/>
    </source>
</evidence>
<dbReference type="Proteomes" id="UP000256645">
    <property type="component" value="Unassembled WGS sequence"/>
</dbReference>
<evidence type="ECO:0000313" key="4">
    <source>
        <dbReference type="Proteomes" id="UP000256645"/>
    </source>
</evidence>
<name>A0A3D8RLT4_9HELO</name>
<feature type="domain" description="Fatty acid desaturase" evidence="2">
    <location>
        <begin position="104"/>
        <end position="398"/>
    </location>
</feature>
<protein>
    <recommendedName>
        <fullName evidence="2">Fatty acid desaturase domain-containing protein</fullName>
    </recommendedName>
</protein>
<sequence>MESKPTDITVTSASTEASVPSKLAAQRAKYGMLLDASGNEYVVPDYTLKQIYDAIPKECFERKVLTSLRYLFQDIALLTGTFLAFSTYNTSDYISSPIVRFALWGVYGFMQMIFGCGIWILAHECGHMAFSQYKTLNDTIGLILHSSLLVPYFSWKITHKYHHRGVGNMATDTAFTPHTRLSYAQSFNKTIEEIAELVEDAPIYAFTVAVIQQLFTWQLYTLTMMGVGETWFEKKAARDGVENPEKNEDGSLKRTYGLSGSLFNPYSPYFTELDAKLIWINDAALLVVFSLLYYVGVTYGWGNLIVWYAMPYLLINACVIFIASLQHLDPSMPHYNADTWSFIRGAASTIDRDLGFIGHYFWHDANETHVLHHHIGSIPHYHAVKATEAIKPLMGKSYRKDESGMSNIMNTFRQTRRACQWVESSTKSDGDGKGVLFYNSTDHIKHSYAL</sequence>
<feature type="transmembrane region" description="Helical" evidence="1">
    <location>
        <begin position="305"/>
        <end position="325"/>
    </location>
</feature>
<dbReference type="STRING" id="1849047.A0A3D8RLT4"/>
<dbReference type="PANTHER" id="PTHR32100">
    <property type="entry name" value="OMEGA-6 FATTY ACID DESATURASE, CHLOROPLASTIC"/>
    <property type="match status" value="1"/>
</dbReference>
<dbReference type="GO" id="GO:0006629">
    <property type="term" value="P:lipid metabolic process"/>
    <property type="evidence" value="ECO:0007669"/>
    <property type="project" value="InterPro"/>
</dbReference>
<dbReference type="InterPro" id="IPR005804">
    <property type="entry name" value="FA_desaturase_dom"/>
</dbReference>
<reference evidence="3 4" key="1">
    <citation type="journal article" date="2018" name="IMA Fungus">
        <title>IMA Genome-F 9: Draft genome sequence of Annulohypoxylon stygium, Aspergillus mulundensis, Berkeleyomyces basicola (syn. Thielaviopsis basicola), Ceratocystis smalleyi, two Cercospora beticola strains, Coleophoma cylindrospora, Fusarium fracticaudum, Phialophora cf. hyalina, and Morchella septimelata.</title>
        <authorList>
            <person name="Wingfield B.D."/>
            <person name="Bills G.F."/>
            <person name="Dong Y."/>
            <person name="Huang W."/>
            <person name="Nel W.J."/>
            <person name="Swalarsk-Parry B.S."/>
            <person name="Vaghefi N."/>
            <person name="Wilken P.M."/>
            <person name="An Z."/>
            <person name="de Beer Z.W."/>
            <person name="De Vos L."/>
            <person name="Chen L."/>
            <person name="Duong T.A."/>
            <person name="Gao Y."/>
            <person name="Hammerbacher A."/>
            <person name="Kikkert J.R."/>
            <person name="Li Y."/>
            <person name="Li H."/>
            <person name="Li K."/>
            <person name="Li Q."/>
            <person name="Liu X."/>
            <person name="Ma X."/>
            <person name="Naidoo K."/>
            <person name="Pethybridge S.J."/>
            <person name="Sun J."/>
            <person name="Steenkamp E.T."/>
            <person name="van der Nest M.A."/>
            <person name="van Wyk S."/>
            <person name="Wingfield M.J."/>
            <person name="Xiong C."/>
            <person name="Yue Q."/>
            <person name="Zhang X."/>
        </authorList>
    </citation>
    <scope>NUCLEOTIDE SEQUENCE [LARGE SCALE GENOMIC DNA]</scope>
    <source>
        <strain evidence="3 4">BP6252</strain>
    </source>
</reference>
<accession>A0A3D8RLT4</accession>
<dbReference type="GO" id="GO:0016491">
    <property type="term" value="F:oxidoreductase activity"/>
    <property type="evidence" value="ECO:0007669"/>
    <property type="project" value="InterPro"/>
</dbReference>
<keyword evidence="1" id="KW-1133">Transmembrane helix</keyword>
<keyword evidence="1" id="KW-0812">Transmembrane</keyword>
<evidence type="ECO:0000256" key="1">
    <source>
        <dbReference type="SAM" id="Phobius"/>
    </source>
</evidence>
<dbReference type="InterPro" id="IPR012171">
    <property type="entry name" value="Fatty_acid_desaturase"/>
</dbReference>
<feature type="transmembrane region" description="Helical" evidence="1">
    <location>
        <begin position="101"/>
        <end position="122"/>
    </location>
</feature>
<keyword evidence="4" id="KW-1185">Reference proteome</keyword>